<feature type="transmembrane region" description="Helical" evidence="7">
    <location>
        <begin position="40"/>
        <end position="58"/>
    </location>
</feature>
<gene>
    <name evidence="9" type="ORF">C1SCF055_LOCUS37397</name>
</gene>
<dbReference type="EMBL" id="CAMXCT030005423">
    <property type="protein sequence ID" value="CAL4799638.1"/>
    <property type="molecule type" value="Genomic_DNA"/>
</dbReference>
<evidence type="ECO:0000256" key="1">
    <source>
        <dbReference type="ARBA" id="ARBA00004370"/>
    </source>
</evidence>
<sequence length="218" mass="23390">MGLAVDALFFIAAFATPVAVCIGMLAEGKGSVATKLSTSFTWHPILMTLAFSCFMVLGRWAYVTDSLGDKVKQRPVHRAFMALGALFAMGGYAAIFVAHVQKPTFFGYNFHTRSWAVPTRVLHDLFGYGVLLLTLTQASMGLQKLAKLSAGVKVFTFHGTLGKAIMLLASVQIVIACIIWPWATPLKILIGVLAVGAALFGAFYPNVSKEAARSLSQA</sequence>
<reference evidence="9" key="1">
    <citation type="submission" date="2022-10" db="EMBL/GenBank/DDBJ databases">
        <authorList>
            <person name="Chen Y."/>
            <person name="Dougan E. K."/>
            <person name="Chan C."/>
            <person name="Rhodes N."/>
            <person name="Thang M."/>
        </authorList>
    </citation>
    <scope>NUCLEOTIDE SEQUENCE</scope>
</reference>
<dbReference type="OrthoDB" id="432881at2759"/>
<protein>
    <submittedName>
        <fullName evidence="11">Phosphoglycolate phosphatase 2</fullName>
    </submittedName>
</protein>
<keyword evidence="3 7" id="KW-0812">Transmembrane</keyword>
<evidence type="ECO:0000313" key="10">
    <source>
        <dbReference type="EMBL" id="CAL1165701.1"/>
    </source>
</evidence>
<evidence type="ECO:0000256" key="3">
    <source>
        <dbReference type="ARBA" id="ARBA00022692"/>
    </source>
</evidence>
<evidence type="ECO:0000313" key="11">
    <source>
        <dbReference type="EMBL" id="CAL4799638.1"/>
    </source>
</evidence>
<keyword evidence="5 7" id="KW-1133">Transmembrane helix</keyword>
<keyword evidence="12" id="KW-1185">Reference proteome</keyword>
<dbReference type="Pfam" id="PF03188">
    <property type="entry name" value="Cytochrom_B561"/>
    <property type="match status" value="1"/>
</dbReference>
<feature type="domain" description="Cytochrome b561" evidence="8">
    <location>
        <begin position="42"/>
        <end position="177"/>
    </location>
</feature>
<evidence type="ECO:0000256" key="6">
    <source>
        <dbReference type="ARBA" id="ARBA00023136"/>
    </source>
</evidence>
<dbReference type="GO" id="GO:0016020">
    <property type="term" value="C:membrane"/>
    <property type="evidence" value="ECO:0007669"/>
    <property type="project" value="UniProtKB-SubCell"/>
</dbReference>
<proteinExistence type="predicted"/>
<feature type="transmembrane region" description="Helical" evidence="7">
    <location>
        <begin position="188"/>
        <end position="207"/>
    </location>
</feature>
<dbReference type="InterPro" id="IPR006593">
    <property type="entry name" value="Cyt_b561/ferric_Rdtase_TM"/>
</dbReference>
<evidence type="ECO:0000256" key="2">
    <source>
        <dbReference type="ARBA" id="ARBA00022448"/>
    </source>
</evidence>
<dbReference type="EMBL" id="CAMXCT020005423">
    <property type="protein sequence ID" value="CAL1165701.1"/>
    <property type="molecule type" value="Genomic_DNA"/>
</dbReference>
<feature type="transmembrane region" description="Helical" evidence="7">
    <location>
        <begin position="164"/>
        <end position="182"/>
    </location>
</feature>
<reference evidence="10" key="2">
    <citation type="submission" date="2024-04" db="EMBL/GenBank/DDBJ databases">
        <authorList>
            <person name="Chen Y."/>
            <person name="Shah S."/>
            <person name="Dougan E. K."/>
            <person name="Thang M."/>
            <person name="Chan C."/>
        </authorList>
    </citation>
    <scope>NUCLEOTIDE SEQUENCE [LARGE SCALE GENOMIC DNA]</scope>
</reference>
<evidence type="ECO:0000259" key="8">
    <source>
        <dbReference type="SMART" id="SM00665"/>
    </source>
</evidence>
<dbReference type="Proteomes" id="UP001152797">
    <property type="component" value="Unassembled WGS sequence"/>
</dbReference>
<evidence type="ECO:0000256" key="7">
    <source>
        <dbReference type="SAM" id="Phobius"/>
    </source>
</evidence>
<comment type="subcellular location">
    <subcellularLocation>
        <location evidence="1">Membrane</location>
    </subcellularLocation>
</comment>
<keyword evidence="2" id="KW-0813">Transport</keyword>
<dbReference type="SMART" id="SM00665">
    <property type="entry name" value="B561"/>
    <property type="match status" value="1"/>
</dbReference>
<dbReference type="EMBL" id="CAMXCT010005423">
    <property type="protein sequence ID" value="CAI4012326.1"/>
    <property type="molecule type" value="Genomic_DNA"/>
</dbReference>
<evidence type="ECO:0000313" key="12">
    <source>
        <dbReference type="Proteomes" id="UP001152797"/>
    </source>
</evidence>
<evidence type="ECO:0000256" key="4">
    <source>
        <dbReference type="ARBA" id="ARBA00022982"/>
    </source>
</evidence>
<feature type="transmembrane region" description="Helical" evidence="7">
    <location>
        <begin position="125"/>
        <end position="143"/>
    </location>
</feature>
<dbReference type="AlphaFoldDB" id="A0A9P1GFQ0"/>
<evidence type="ECO:0000256" key="5">
    <source>
        <dbReference type="ARBA" id="ARBA00022989"/>
    </source>
</evidence>
<feature type="transmembrane region" description="Helical" evidence="7">
    <location>
        <begin position="7"/>
        <end position="28"/>
    </location>
</feature>
<evidence type="ECO:0000313" key="9">
    <source>
        <dbReference type="EMBL" id="CAI4012326.1"/>
    </source>
</evidence>
<dbReference type="Gene3D" id="1.20.120.1770">
    <property type="match status" value="1"/>
</dbReference>
<name>A0A9P1GFQ0_9DINO</name>
<organism evidence="9">
    <name type="scientific">Cladocopium goreaui</name>
    <dbReference type="NCBI Taxonomy" id="2562237"/>
    <lineage>
        <taxon>Eukaryota</taxon>
        <taxon>Sar</taxon>
        <taxon>Alveolata</taxon>
        <taxon>Dinophyceae</taxon>
        <taxon>Suessiales</taxon>
        <taxon>Symbiodiniaceae</taxon>
        <taxon>Cladocopium</taxon>
    </lineage>
</organism>
<feature type="transmembrane region" description="Helical" evidence="7">
    <location>
        <begin position="79"/>
        <end position="100"/>
    </location>
</feature>
<keyword evidence="4" id="KW-0249">Electron transport</keyword>
<keyword evidence="6 7" id="KW-0472">Membrane</keyword>
<accession>A0A9P1GFQ0</accession>
<comment type="caution">
    <text evidence="9">The sequence shown here is derived from an EMBL/GenBank/DDBJ whole genome shotgun (WGS) entry which is preliminary data.</text>
</comment>